<name>A0A3A1YIZ0_9FLAO</name>
<dbReference type="PANTHER" id="PTHR43080:SF2">
    <property type="entry name" value="CBS DOMAIN-CONTAINING PROTEIN"/>
    <property type="match status" value="1"/>
</dbReference>
<dbReference type="EMBL" id="NSDI01000004">
    <property type="protein sequence ID" value="RIY37010.1"/>
    <property type="molecule type" value="Genomic_DNA"/>
</dbReference>
<dbReference type="CDD" id="cd02205">
    <property type="entry name" value="CBS_pair_SF"/>
    <property type="match status" value="1"/>
</dbReference>
<dbReference type="AlphaFoldDB" id="A0A3A1YIZ0"/>
<dbReference type="Gene3D" id="3.10.580.10">
    <property type="entry name" value="CBS-domain"/>
    <property type="match status" value="1"/>
</dbReference>
<dbReference type="InterPro" id="IPR051257">
    <property type="entry name" value="Diverse_CBS-Domain"/>
</dbReference>
<accession>A0A3A1YIZ0</accession>
<feature type="domain" description="CBS" evidence="3">
    <location>
        <begin position="96"/>
        <end position="152"/>
    </location>
</feature>
<dbReference type="Proteomes" id="UP000265497">
    <property type="component" value="Unassembled WGS sequence"/>
</dbReference>
<dbReference type="Pfam" id="PF00571">
    <property type="entry name" value="CBS"/>
    <property type="match status" value="2"/>
</dbReference>
<sequence>MTTKPEFLEIVRDITQDKKKSYNMTSRDLLRYFWCEKRTSGNTARINEFLHSKNLVTEPDYQTNWIDGEIVLKHKDMAKTKLEKSPILPISILPSANKQPLTINRDAKVSHAITQMMMNNYSQLPVMSNPRTVEGILSWETLAMSITNGNKSEDVKDYLKKDVTVLDKETPLFEAIKIVLEKGIVLVQEKDKTLSGIITIADISKQFFTLTEPFLLLERIENLIRLILNEKFLVEDLKNLCQQGEKEPQYIDDLTFGQYIRLIEKPENWEKLNLKVDRSYVIKKLDEVREIRNDVMHFDTDGITEKQRENLVNMADFLTKLVKHKY</sequence>
<gene>
    <name evidence="4" type="ORF">CKY20_05670</name>
</gene>
<evidence type="ECO:0000256" key="1">
    <source>
        <dbReference type="ARBA" id="ARBA00023122"/>
    </source>
</evidence>
<proteinExistence type="predicted"/>
<evidence type="ECO:0000259" key="3">
    <source>
        <dbReference type="PROSITE" id="PS51371"/>
    </source>
</evidence>
<dbReference type="PROSITE" id="PS51371">
    <property type="entry name" value="CBS"/>
    <property type="match status" value="1"/>
</dbReference>
<evidence type="ECO:0000256" key="2">
    <source>
        <dbReference type="PROSITE-ProRule" id="PRU00703"/>
    </source>
</evidence>
<comment type="caution">
    <text evidence="4">The sequence shown here is derived from an EMBL/GenBank/DDBJ whole genome shotgun (WGS) entry which is preliminary data.</text>
</comment>
<dbReference type="RefSeq" id="WP_119652530.1">
    <property type="nucleotide sequence ID" value="NZ_NSDI01000004.1"/>
</dbReference>
<evidence type="ECO:0000313" key="4">
    <source>
        <dbReference type="EMBL" id="RIY37010.1"/>
    </source>
</evidence>
<keyword evidence="1 2" id="KW-0129">CBS domain</keyword>
<dbReference type="SUPFAM" id="SSF54631">
    <property type="entry name" value="CBS-domain pair"/>
    <property type="match status" value="1"/>
</dbReference>
<dbReference type="InterPro" id="IPR046342">
    <property type="entry name" value="CBS_dom_sf"/>
</dbReference>
<organism evidence="4 5">
    <name type="scientific">Capnocytophaga canis</name>
    <dbReference type="NCBI Taxonomy" id="1848903"/>
    <lineage>
        <taxon>Bacteria</taxon>
        <taxon>Pseudomonadati</taxon>
        <taxon>Bacteroidota</taxon>
        <taxon>Flavobacteriia</taxon>
        <taxon>Flavobacteriales</taxon>
        <taxon>Flavobacteriaceae</taxon>
        <taxon>Capnocytophaga</taxon>
    </lineage>
</organism>
<reference evidence="4 5" key="1">
    <citation type="submission" date="2017-08" db="EMBL/GenBank/DDBJ databases">
        <title>Capnocytophaga canis 17-158 assembly.</title>
        <authorList>
            <person name="Gulvik C.A."/>
        </authorList>
    </citation>
    <scope>NUCLEOTIDE SEQUENCE [LARGE SCALE GENOMIC DNA]</scope>
    <source>
        <strain evidence="4 5">17-158</strain>
    </source>
</reference>
<protein>
    <submittedName>
        <fullName evidence="4">XRE family transcriptional regulator</fullName>
    </submittedName>
</protein>
<evidence type="ECO:0000313" key="5">
    <source>
        <dbReference type="Proteomes" id="UP000265497"/>
    </source>
</evidence>
<dbReference type="InterPro" id="IPR000644">
    <property type="entry name" value="CBS_dom"/>
</dbReference>
<dbReference type="PANTHER" id="PTHR43080">
    <property type="entry name" value="CBS DOMAIN-CONTAINING PROTEIN CBSX3, MITOCHONDRIAL"/>
    <property type="match status" value="1"/>
</dbReference>